<dbReference type="SUPFAM" id="SSF101960">
    <property type="entry name" value="Stabilizer of iron transporter SufD"/>
    <property type="match status" value="1"/>
</dbReference>
<name>A0A0G1QV61_UNCKA</name>
<dbReference type="Pfam" id="PF01458">
    <property type="entry name" value="SUFBD_core"/>
    <property type="match status" value="1"/>
</dbReference>
<sequence>MKVIFVKLQSDGVTTLIAENALYVLDFSGSKKGALNLVFEQEGVSAEIVGLYAVREKEHFDFETIATHKAPNTSCVTYVRGVLFDSGSSNYIGKILIDKRAQQTSSFLENNVLVVGNATHNNSQPILQIEADDVKASHGATTGRIDPSQVYYLQSRGLNAKESEELIVQGFFESLLAKISDEKIKSAVAANLGIKHA</sequence>
<dbReference type="PANTHER" id="PTHR43575">
    <property type="entry name" value="PROTEIN ABCI7, CHLOROPLASTIC"/>
    <property type="match status" value="1"/>
</dbReference>
<accession>A0A0G1QV61</accession>
<organism evidence="2 3">
    <name type="scientific">candidate division WWE3 bacterium GW2011_GWA2_46_9</name>
    <dbReference type="NCBI Taxonomy" id="1619111"/>
    <lineage>
        <taxon>Bacteria</taxon>
        <taxon>Katanobacteria</taxon>
    </lineage>
</organism>
<dbReference type="InterPro" id="IPR000825">
    <property type="entry name" value="SUF_FeS_clus_asmbl_SufBD_core"/>
</dbReference>
<dbReference type="InterPro" id="IPR037284">
    <property type="entry name" value="SUF_FeS_clus_asmbl_SufBD_sf"/>
</dbReference>
<dbReference type="PANTHER" id="PTHR43575:SF1">
    <property type="entry name" value="PROTEIN ABCI7, CHLOROPLASTIC"/>
    <property type="match status" value="1"/>
</dbReference>
<dbReference type="Proteomes" id="UP000033946">
    <property type="component" value="Unassembled WGS sequence"/>
</dbReference>
<protein>
    <submittedName>
        <fullName evidence="2">Iron-sulfur cluster assembly protein SufD</fullName>
    </submittedName>
</protein>
<evidence type="ECO:0000313" key="3">
    <source>
        <dbReference type="Proteomes" id="UP000033946"/>
    </source>
</evidence>
<reference evidence="2 3" key="1">
    <citation type="journal article" date="2015" name="Nature">
        <title>rRNA introns, odd ribosomes, and small enigmatic genomes across a large radiation of phyla.</title>
        <authorList>
            <person name="Brown C.T."/>
            <person name="Hug L.A."/>
            <person name="Thomas B.C."/>
            <person name="Sharon I."/>
            <person name="Castelle C.J."/>
            <person name="Singh A."/>
            <person name="Wilkins M.J."/>
            <person name="Williams K.H."/>
            <person name="Banfield J.F."/>
        </authorList>
    </citation>
    <scope>NUCLEOTIDE SEQUENCE [LARGE SCALE GENOMIC DNA]</scope>
</reference>
<dbReference type="GO" id="GO:0016226">
    <property type="term" value="P:iron-sulfur cluster assembly"/>
    <property type="evidence" value="ECO:0007669"/>
    <property type="project" value="InterPro"/>
</dbReference>
<dbReference type="InterPro" id="IPR055346">
    <property type="entry name" value="Fe-S_cluster_assembly_SufBD"/>
</dbReference>
<comment type="caution">
    <text evidence="2">The sequence shown here is derived from an EMBL/GenBank/DDBJ whole genome shotgun (WGS) entry which is preliminary data.</text>
</comment>
<gene>
    <name evidence="2" type="ORF">UX69_C0011G0004</name>
</gene>
<feature type="domain" description="SUF system FeS cluster assembly SufBD core" evidence="1">
    <location>
        <begin position="35"/>
        <end position="171"/>
    </location>
</feature>
<evidence type="ECO:0000259" key="1">
    <source>
        <dbReference type="Pfam" id="PF01458"/>
    </source>
</evidence>
<evidence type="ECO:0000313" key="2">
    <source>
        <dbReference type="EMBL" id="KKU48754.1"/>
    </source>
</evidence>
<dbReference type="EMBL" id="LCNE01000011">
    <property type="protein sequence ID" value="KKU48754.1"/>
    <property type="molecule type" value="Genomic_DNA"/>
</dbReference>
<proteinExistence type="predicted"/>
<dbReference type="AlphaFoldDB" id="A0A0G1QV61"/>
<dbReference type="PATRIC" id="fig|1619111.3.peg.203"/>